<dbReference type="CDD" id="cd08417">
    <property type="entry name" value="PBP2_Nitroaromatics_like"/>
    <property type="match status" value="1"/>
</dbReference>
<dbReference type="RefSeq" id="WP_208776182.1">
    <property type="nucleotide sequence ID" value="NZ_CP061093.1"/>
</dbReference>
<dbReference type="InterPro" id="IPR036388">
    <property type="entry name" value="WH-like_DNA-bd_sf"/>
</dbReference>
<evidence type="ECO:0000259" key="5">
    <source>
        <dbReference type="PROSITE" id="PS50931"/>
    </source>
</evidence>
<dbReference type="PANTHER" id="PTHR30118">
    <property type="entry name" value="HTH-TYPE TRANSCRIPTIONAL REGULATOR LEUO-RELATED"/>
    <property type="match status" value="1"/>
</dbReference>
<dbReference type="PROSITE" id="PS50931">
    <property type="entry name" value="HTH_LYSR"/>
    <property type="match status" value="1"/>
</dbReference>
<dbReference type="Pfam" id="PF03466">
    <property type="entry name" value="LysR_substrate"/>
    <property type="match status" value="1"/>
</dbReference>
<keyword evidence="2" id="KW-0805">Transcription regulation</keyword>
<dbReference type="Gene3D" id="3.40.190.10">
    <property type="entry name" value="Periplasmic binding protein-like II"/>
    <property type="match status" value="2"/>
</dbReference>
<dbReference type="Proteomes" id="UP001518990">
    <property type="component" value="Unassembled WGS sequence"/>
</dbReference>
<evidence type="ECO:0000313" key="7">
    <source>
        <dbReference type="Proteomes" id="UP001518990"/>
    </source>
</evidence>
<accession>A0ABS3KHK4</accession>
<name>A0ABS3KHK4_9PROT</name>
<dbReference type="SUPFAM" id="SSF53850">
    <property type="entry name" value="Periplasmic binding protein-like II"/>
    <property type="match status" value="1"/>
</dbReference>
<protein>
    <submittedName>
        <fullName evidence="6">LysR family transcriptional regulator</fullName>
    </submittedName>
</protein>
<reference evidence="6 7" key="1">
    <citation type="submission" date="2020-09" db="EMBL/GenBank/DDBJ databases">
        <title>Roseomonas.</title>
        <authorList>
            <person name="Zhu W."/>
        </authorList>
    </citation>
    <scope>NUCLEOTIDE SEQUENCE [LARGE SCALE GENOMIC DNA]</scope>
    <source>
        <strain evidence="6 7">1311</strain>
    </source>
</reference>
<keyword evidence="3" id="KW-0238">DNA-binding</keyword>
<evidence type="ECO:0000256" key="4">
    <source>
        <dbReference type="ARBA" id="ARBA00023163"/>
    </source>
</evidence>
<evidence type="ECO:0000313" key="6">
    <source>
        <dbReference type="EMBL" id="MBO1076098.1"/>
    </source>
</evidence>
<keyword evidence="4" id="KW-0804">Transcription</keyword>
<dbReference type="InterPro" id="IPR050389">
    <property type="entry name" value="LysR-type_TF"/>
</dbReference>
<dbReference type="Pfam" id="PF00126">
    <property type="entry name" value="HTH_1"/>
    <property type="match status" value="1"/>
</dbReference>
<dbReference type="EMBL" id="JACTNF010000017">
    <property type="protein sequence ID" value="MBO1076098.1"/>
    <property type="molecule type" value="Genomic_DNA"/>
</dbReference>
<organism evidence="6 7">
    <name type="scientific">Roseomonas marmotae</name>
    <dbReference type="NCBI Taxonomy" id="2768161"/>
    <lineage>
        <taxon>Bacteria</taxon>
        <taxon>Pseudomonadati</taxon>
        <taxon>Pseudomonadota</taxon>
        <taxon>Alphaproteobacteria</taxon>
        <taxon>Acetobacterales</taxon>
        <taxon>Roseomonadaceae</taxon>
        <taxon>Roseomonas</taxon>
    </lineage>
</organism>
<dbReference type="SUPFAM" id="SSF46785">
    <property type="entry name" value="Winged helix' DNA-binding domain"/>
    <property type="match status" value="1"/>
</dbReference>
<dbReference type="InterPro" id="IPR036390">
    <property type="entry name" value="WH_DNA-bd_sf"/>
</dbReference>
<dbReference type="PANTHER" id="PTHR30118:SF15">
    <property type="entry name" value="TRANSCRIPTIONAL REGULATORY PROTEIN"/>
    <property type="match status" value="1"/>
</dbReference>
<dbReference type="InterPro" id="IPR000847">
    <property type="entry name" value="LysR_HTH_N"/>
</dbReference>
<dbReference type="InterPro" id="IPR037402">
    <property type="entry name" value="YidZ_PBP2"/>
</dbReference>
<gene>
    <name evidence="6" type="ORF">IAI60_15885</name>
</gene>
<evidence type="ECO:0000256" key="2">
    <source>
        <dbReference type="ARBA" id="ARBA00023015"/>
    </source>
</evidence>
<proteinExistence type="inferred from homology"/>
<evidence type="ECO:0000256" key="3">
    <source>
        <dbReference type="ARBA" id="ARBA00023125"/>
    </source>
</evidence>
<feature type="domain" description="HTH lysR-type" evidence="5">
    <location>
        <begin position="10"/>
        <end position="69"/>
    </location>
</feature>
<keyword evidence="7" id="KW-1185">Reference proteome</keyword>
<comment type="caution">
    <text evidence="6">The sequence shown here is derived from an EMBL/GenBank/DDBJ whole genome shotgun (WGS) entry which is preliminary data.</text>
</comment>
<comment type="similarity">
    <text evidence="1">Belongs to the LysR transcriptional regulatory family.</text>
</comment>
<dbReference type="Gene3D" id="1.10.10.10">
    <property type="entry name" value="Winged helix-like DNA-binding domain superfamily/Winged helix DNA-binding domain"/>
    <property type="match status" value="1"/>
</dbReference>
<evidence type="ECO:0000256" key="1">
    <source>
        <dbReference type="ARBA" id="ARBA00009437"/>
    </source>
</evidence>
<sequence>MPLTDRGIDLDVGLLLALDALLKDRNVTHAAARLSITQSALSARLTRLRQVLNDPLFVPAASGRGMIPTPHALALQPDLKRLLEGLSDFARGAARFDPATSRRVFRIAISENPAAILAPDLIPLILSQAPGTRIAFTLPDKPRIPELLEKGEIDLFIGAAEDGGGELIARPLYQEELVTAQRKGHPRGTGPLTLDAFCALDHLLISTSGGGFGGMIDEALSRTGRERVVSVSIQSYALTPLILTSSDLICTLPRRFLTRFTADLDLFTTPLDLAPFRIFLFSHPRMRSDPAHTWLRQQVHRCAQAAAGRFPG</sequence>
<dbReference type="InterPro" id="IPR005119">
    <property type="entry name" value="LysR_subst-bd"/>
</dbReference>